<dbReference type="PANTHER" id="PTHR43162:SF1">
    <property type="entry name" value="PRESTALK A DIFFERENTIATION PROTEIN A"/>
    <property type="match status" value="1"/>
</dbReference>
<accession>A0ABN1JWW7</accession>
<keyword evidence="3" id="KW-1185">Reference proteome</keyword>
<dbReference type="Proteomes" id="UP001500279">
    <property type="component" value="Unassembled WGS sequence"/>
</dbReference>
<evidence type="ECO:0000313" key="2">
    <source>
        <dbReference type="EMBL" id="GAA0748300.1"/>
    </source>
</evidence>
<sequence length="288" mass="31307">MWALTGITGQVGGALARSLLAQERLVRAQVRAIVRDTAKAATWAARGCELAQADMTDAAAMTAAFHGCEGVFILLPPNFDPSPGFPESRAVIAAVREALLAARPKRVVVLSTVGAQAVQQSLLSQLGLLEQALADVPLPITFLRPAWFIENLQWDIAAVRASGELPAFLQPLDRRIPMVATEDVGRAAAELLLEDWDGHRVVELAGPADVSPQDMAQALARRLGRPVQAVAVPRGEWEARFRAQGMQHPLPRMQMLDGFNAGWLTFERTPRRGLLGLEQVIEQLLRRA</sequence>
<dbReference type="InterPro" id="IPR036291">
    <property type="entry name" value="NAD(P)-bd_dom_sf"/>
</dbReference>
<dbReference type="RefSeq" id="WP_231011302.1">
    <property type="nucleotide sequence ID" value="NZ_BAAAEW010000008.1"/>
</dbReference>
<dbReference type="InterPro" id="IPR008030">
    <property type="entry name" value="NmrA-like"/>
</dbReference>
<name>A0ABN1JWW7_9BURK</name>
<reference evidence="2 3" key="1">
    <citation type="journal article" date="2019" name="Int. J. Syst. Evol. Microbiol.">
        <title>The Global Catalogue of Microorganisms (GCM) 10K type strain sequencing project: providing services to taxonomists for standard genome sequencing and annotation.</title>
        <authorList>
            <consortium name="The Broad Institute Genomics Platform"/>
            <consortium name="The Broad Institute Genome Sequencing Center for Infectious Disease"/>
            <person name="Wu L."/>
            <person name="Ma J."/>
        </authorList>
    </citation>
    <scope>NUCLEOTIDE SEQUENCE [LARGE SCALE GENOMIC DNA]</scope>
    <source>
        <strain evidence="2 3">JCM 15503</strain>
    </source>
</reference>
<protein>
    <submittedName>
        <fullName evidence="2">NAD(P)H-binding protein</fullName>
    </submittedName>
</protein>
<feature type="domain" description="NmrA-like" evidence="1">
    <location>
        <begin position="5"/>
        <end position="236"/>
    </location>
</feature>
<dbReference type="Gene3D" id="3.40.50.720">
    <property type="entry name" value="NAD(P)-binding Rossmann-like Domain"/>
    <property type="match status" value="1"/>
</dbReference>
<comment type="caution">
    <text evidence="2">The sequence shown here is derived from an EMBL/GenBank/DDBJ whole genome shotgun (WGS) entry which is preliminary data.</text>
</comment>
<gene>
    <name evidence="2" type="ORF">GCM10009107_17590</name>
</gene>
<evidence type="ECO:0000313" key="3">
    <source>
        <dbReference type="Proteomes" id="UP001500279"/>
    </source>
</evidence>
<organism evidence="2 3">
    <name type="scientific">Ideonella azotifigens</name>
    <dbReference type="NCBI Taxonomy" id="513160"/>
    <lineage>
        <taxon>Bacteria</taxon>
        <taxon>Pseudomonadati</taxon>
        <taxon>Pseudomonadota</taxon>
        <taxon>Betaproteobacteria</taxon>
        <taxon>Burkholderiales</taxon>
        <taxon>Sphaerotilaceae</taxon>
        <taxon>Ideonella</taxon>
    </lineage>
</organism>
<dbReference type="Gene3D" id="3.90.25.10">
    <property type="entry name" value="UDP-galactose 4-epimerase, domain 1"/>
    <property type="match status" value="1"/>
</dbReference>
<dbReference type="SUPFAM" id="SSF51735">
    <property type="entry name" value="NAD(P)-binding Rossmann-fold domains"/>
    <property type="match status" value="1"/>
</dbReference>
<dbReference type="PANTHER" id="PTHR43162">
    <property type="match status" value="1"/>
</dbReference>
<proteinExistence type="predicted"/>
<evidence type="ECO:0000259" key="1">
    <source>
        <dbReference type="Pfam" id="PF05368"/>
    </source>
</evidence>
<dbReference type="InterPro" id="IPR051604">
    <property type="entry name" value="Ergot_Alk_Oxidoreductase"/>
</dbReference>
<dbReference type="Pfam" id="PF05368">
    <property type="entry name" value="NmrA"/>
    <property type="match status" value="1"/>
</dbReference>
<dbReference type="EMBL" id="BAAAEW010000008">
    <property type="protein sequence ID" value="GAA0748300.1"/>
    <property type="molecule type" value="Genomic_DNA"/>
</dbReference>